<dbReference type="EMBL" id="CP037421">
    <property type="protein sequence ID" value="QDT25334.1"/>
    <property type="molecule type" value="Genomic_DNA"/>
</dbReference>
<name>A0A517Q126_9PLAN</name>
<proteinExistence type="predicted"/>
<keyword evidence="2" id="KW-1185">Reference proteome</keyword>
<reference evidence="1 2" key="1">
    <citation type="submission" date="2019-03" db="EMBL/GenBank/DDBJ databases">
        <title>Deep-cultivation of Planctomycetes and their phenomic and genomic characterization uncovers novel biology.</title>
        <authorList>
            <person name="Wiegand S."/>
            <person name="Jogler M."/>
            <person name="Boedeker C."/>
            <person name="Pinto D."/>
            <person name="Vollmers J."/>
            <person name="Rivas-Marin E."/>
            <person name="Kohn T."/>
            <person name="Peeters S.H."/>
            <person name="Heuer A."/>
            <person name="Rast P."/>
            <person name="Oberbeckmann S."/>
            <person name="Bunk B."/>
            <person name="Jeske O."/>
            <person name="Meyerdierks A."/>
            <person name="Storesund J.E."/>
            <person name="Kallscheuer N."/>
            <person name="Luecker S."/>
            <person name="Lage O.M."/>
            <person name="Pohl T."/>
            <person name="Merkel B.J."/>
            <person name="Hornburger P."/>
            <person name="Mueller R.-W."/>
            <person name="Bruemmer F."/>
            <person name="Labrenz M."/>
            <person name="Spormann A.M."/>
            <person name="Op den Camp H."/>
            <person name="Overmann J."/>
            <person name="Amann R."/>
            <person name="Jetten M.S.M."/>
            <person name="Mascher T."/>
            <person name="Medema M.H."/>
            <person name="Devos D.P."/>
            <person name="Kaster A.-K."/>
            <person name="Ovreas L."/>
            <person name="Rohde M."/>
            <person name="Galperin M.Y."/>
            <person name="Jogler C."/>
        </authorList>
    </citation>
    <scope>NUCLEOTIDE SEQUENCE [LARGE SCALE GENOMIC DNA]</scope>
    <source>
        <strain evidence="1 2">Enr10</strain>
    </source>
</reference>
<organism evidence="1 2">
    <name type="scientific">Gimesia panareensis</name>
    <dbReference type="NCBI Taxonomy" id="2527978"/>
    <lineage>
        <taxon>Bacteria</taxon>
        <taxon>Pseudomonadati</taxon>
        <taxon>Planctomycetota</taxon>
        <taxon>Planctomycetia</taxon>
        <taxon>Planctomycetales</taxon>
        <taxon>Planctomycetaceae</taxon>
        <taxon>Gimesia</taxon>
    </lineage>
</organism>
<protein>
    <submittedName>
        <fullName evidence="1">Uncharacterized protein</fullName>
    </submittedName>
</protein>
<sequence>MQYVLLQINFAKILWTIRKDFGICPSFLCIFQQREADVIDCDEGIQRT</sequence>
<dbReference type="Proteomes" id="UP000315647">
    <property type="component" value="Chromosome"/>
</dbReference>
<evidence type="ECO:0000313" key="1">
    <source>
        <dbReference type="EMBL" id="QDT25334.1"/>
    </source>
</evidence>
<gene>
    <name evidence="1" type="ORF">Enr10x_06290</name>
</gene>
<evidence type="ECO:0000313" key="2">
    <source>
        <dbReference type="Proteomes" id="UP000315647"/>
    </source>
</evidence>
<accession>A0A517Q126</accession>
<accession>A0A518A0N9</accession>
<dbReference type="AlphaFoldDB" id="A0A517Q126"/>